<dbReference type="GO" id="GO:0003700">
    <property type="term" value="F:DNA-binding transcription factor activity"/>
    <property type="evidence" value="ECO:0007669"/>
    <property type="project" value="InterPro"/>
</dbReference>
<evidence type="ECO:0000259" key="1">
    <source>
        <dbReference type="PROSITE" id="PS50995"/>
    </source>
</evidence>
<proteinExistence type="predicted"/>
<dbReference type="InterPro" id="IPR036390">
    <property type="entry name" value="WH_DNA-bd_sf"/>
</dbReference>
<dbReference type="Pfam" id="PF12802">
    <property type="entry name" value="MarR_2"/>
    <property type="match status" value="1"/>
</dbReference>
<sequence length="161" mass="18038">MTAEPRWLSDEEQAFWRLLLAADRTLERVVDTALNESADLSSPEFAVLVTLSEAEDRRLRLREVCAELGWDRSRTSHQITRMERRGLVSKEKSPGDARGVMVCLTERGMTHLEQAAPDHVETVRRAVFDHLAPADIPAISRFFEGILAVEANDDVDAPAAN</sequence>
<dbReference type="InterPro" id="IPR036388">
    <property type="entry name" value="WH-like_DNA-bd_sf"/>
</dbReference>
<feature type="domain" description="HTH marR-type" evidence="1">
    <location>
        <begin position="12"/>
        <end position="148"/>
    </location>
</feature>
<dbReference type="SMART" id="SM00347">
    <property type="entry name" value="HTH_MARR"/>
    <property type="match status" value="1"/>
</dbReference>
<dbReference type="PANTHER" id="PTHR33164:SF99">
    <property type="entry name" value="MARR FAMILY REGULATORY PROTEIN"/>
    <property type="match status" value="1"/>
</dbReference>
<name>A0A9X3LUK7_9CORY</name>
<protein>
    <submittedName>
        <fullName evidence="2">MarR family winged helix-turn-helix transcriptional regulator</fullName>
    </submittedName>
</protein>
<dbReference type="Proteomes" id="UP001146468">
    <property type="component" value="Unassembled WGS sequence"/>
</dbReference>
<evidence type="ECO:0000313" key="3">
    <source>
        <dbReference type="Proteomes" id="UP001146468"/>
    </source>
</evidence>
<organism evidence="2 3">
    <name type="scientific">Corynebacterium meitnerae</name>
    <dbReference type="NCBI Taxonomy" id="2913498"/>
    <lineage>
        <taxon>Bacteria</taxon>
        <taxon>Bacillati</taxon>
        <taxon>Actinomycetota</taxon>
        <taxon>Actinomycetes</taxon>
        <taxon>Mycobacteriales</taxon>
        <taxon>Corynebacteriaceae</taxon>
        <taxon>Corynebacterium</taxon>
    </lineage>
</organism>
<dbReference type="Gene3D" id="1.10.10.10">
    <property type="entry name" value="Winged helix-like DNA-binding domain superfamily/Winged helix DNA-binding domain"/>
    <property type="match status" value="1"/>
</dbReference>
<dbReference type="InterPro" id="IPR039422">
    <property type="entry name" value="MarR/SlyA-like"/>
</dbReference>
<dbReference type="InterPro" id="IPR000835">
    <property type="entry name" value="HTH_MarR-typ"/>
</dbReference>
<dbReference type="GO" id="GO:0006950">
    <property type="term" value="P:response to stress"/>
    <property type="evidence" value="ECO:0007669"/>
    <property type="project" value="TreeGrafter"/>
</dbReference>
<keyword evidence="3" id="KW-1185">Reference proteome</keyword>
<dbReference type="EMBL" id="JAKMUS010000007">
    <property type="protein sequence ID" value="MCZ9293969.1"/>
    <property type="molecule type" value="Genomic_DNA"/>
</dbReference>
<gene>
    <name evidence="2" type="ORF">L8U60_05650</name>
</gene>
<dbReference type="AlphaFoldDB" id="A0A9X3LUK7"/>
<dbReference type="RefSeq" id="WP_269965400.1">
    <property type="nucleotide sequence ID" value="NZ_JAKMUS010000007.1"/>
</dbReference>
<reference evidence="2" key="1">
    <citation type="submission" date="2022-02" db="EMBL/GenBank/DDBJ databases">
        <title>Corynebacterium sp. from urogenital microbiome.</title>
        <authorList>
            <person name="Cappelli E.A."/>
            <person name="Ribeiro T.G."/>
            <person name="Peixe L."/>
        </authorList>
    </citation>
    <scope>NUCLEOTIDE SEQUENCE</scope>
    <source>
        <strain evidence="2">C8Ua_172</strain>
    </source>
</reference>
<dbReference type="SUPFAM" id="SSF46785">
    <property type="entry name" value="Winged helix' DNA-binding domain"/>
    <property type="match status" value="1"/>
</dbReference>
<dbReference type="PANTHER" id="PTHR33164">
    <property type="entry name" value="TRANSCRIPTIONAL REGULATOR, MARR FAMILY"/>
    <property type="match status" value="1"/>
</dbReference>
<dbReference type="PROSITE" id="PS50995">
    <property type="entry name" value="HTH_MARR_2"/>
    <property type="match status" value="1"/>
</dbReference>
<comment type="caution">
    <text evidence="2">The sequence shown here is derived from an EMBL/GenBank/DDBJ whole genome shotgun (WGS) entry which is preliminary data.</text>
</comment>
<accession>A0A9X3LUK7</accession>
<evidence type="ECO:0000313" key="2">
    <source>
        <dbReference type="EMBL" id="MCZ9293969.1"/>
    </source>
</evidence>